<dbReference type="Gene3D" id="2.10.25.10">
    <property type="entry name" value="Laminin"/>
    <property type="match status" value="1"/>
</dbReference>
<feature type="non-terminal residue" evidence="6">
    <location>
        <position position="1"/>
    </location>
</feature>
<dbReference type="CDD" id="cd00055">
    <property type="entry name" value="EGF_Lam"/>
    <property type="match status" value="1"/>
</dbReference>
<dbReference type="SUPFAM" id="SSF57196">
    <property type="entry name" value="EGF/Laminin"/>
    <property type="match status" value="1"/>
</dbReference>
<evidence type="ECO:0000259" key="5">
    <source>
        <dbReference type="PROSITE" id="PS51115"/>
    </source>
</evidence>
<dbReference type="EMBL" id="GALA01001604">
    <property type="protein sequence ID" value="JAA93248.1"/>
    <property type="molecule type" value="mRNA"/>
</dbReference>
<evidence type="ECO:0000256" key="4">
    <source>
        <dbReference type="ARBA" id="ARBA00023180"/>
    </source>
</evidence>
<evidence type="ECO:0000256" key="3">
    <source>
        <dbReference type="ARBA" id="ARBA00023157"/>
    </source>
</evidence>
<evidence type="ECO:0000313" key="6">
    <source>
        <dbReference type="EMBL" id="JAA93248.1"/>
    </source>
</evidence>
<dbReference type="InterPro" id="IPR036179">
    <property type="entry name" value="Ig-like_dom_sf"/>
</dbReference>
<keyword evidence="3" id="KW-1015">Disulfide bond</keyword>
<dbReference type="GO" id="GO:0048513">
    <property type="term" value="P:animal organ development"/>
    <property type="evidence" value="ECO:0007669"/>
    <property type="project" value="UniProtKB-ARBA"/>
</dbReference>
<dbReference type="Pfam" id="PF00052">
    <property type="entry name" value="Laminin_B"/>
    <property type="match status" value="1"/>
</dbReference>
<dbReference type="SUPFAM" id="SSF48726">
    <property type="entry name" value="Immunoglobulin"/>
    <property type="match status" value="1"/>
</dbReference>
<keyword evidence="2" id="KW-0677">Repeat</keyword>
<accession>T1E1J6</accession>
<dbReference type="SMART" id="SM00281">
    <property type="entry name" value="LamB"/>
    <property type="match status" value="1"/>
</dbReference>
<reference evidence="6" key="1">
    <citation type="journal article" date="2013" name="BMC Genomics">
        <title>A deep insight into the sialotranscriptome of the mosquito, Psorophora albipes.</title>
        <authorList>
            <person name="Chagas A.C."/>
            <person name="Calvo E."/>
            <person name="Rios-Velasquez C.M."/>
            <person name="Pessoa F.A."/>
            <person name="Medeiros J.F."/>
            <person name="Ribeiro J.M."/>
        </authorList>
    </citation>
    <scope>NUCLEOTIDE SEQUENCE</scope>
</reference>
<dbReference type="PROSITE" id="PS51115">
    <property type="entry name" value="LAMININ_IVA"/>
    <property type="match status" value="1"/>
</dbReference>
<feature type="domain" description="Laminin IV type A" evidence="5">
    <location>
        <begin position="111"/>
        <end position="287"/>
    </location>
</feature>
<organism evidence="6">
    <name type="scientific">Psorophora albipes</name>
    <dbReference type="NCBI Taxonomy" id="869069"/>
    <lineage>
        <taxon>Eukaryota</taxon>
        <taxon>Metazoa</taxon>
        <taxon>Ecdysozoa</taxon>
        <taxon>Arthropoda</taxon>
        <taxon>Hexapoda</taxon>
        <taxon>Insecta</taxon>
        <taxon>Pterygota</taxon>
        <taxon>Neoptera</taxon>
        <taxon>Endopterygota</taxon>
        <taxon>Diptera</taxon>
        <taxon>Nematocera</taxon>
        <taxon>Culicoidea</taxon>
        <taxon>Culicidae</taxon>
        <taxon>Culicinae</taxon>
        <taxon>Aedini</taxon>
        <taxon>Psorophora</taxon>
    </lineage>
</organism>
<keyword evidence="4" id="KW-0325">Glycoprotein</keyword>
<dbReference type="Pfam" id="PF00053">
    <property type="entry name" value="EGF_laminin"/>
    <property type="match status" value="1"/>
</dbReference>
<protein>
    <submittedName>
        <fullName evidence="6">Putative heparan sulfate proteoglycan 2</fullName>
    </submittedName>
</protein>
<keyword evidence="1" id="KW-0732">Signal</keyword>
<evidence type="ECO:0000256" key="1">
    <source>
        <dbReference type="ARBA" id="ARBA00022729"/>
    </source>
</evidence>
<dbReference type="InterPro" id="IPR000034">
    <property type="entry name" value="Laminin_IV"/>
</dbReference>
<dbReference type="GO" id="GO:0030154">
    <property type="term" value="P:cell differentiation"/>
    <property type="evidence" value="ECO:0007669"/>
    <property type="project" value="UniProtKB-ARBA"/>
</dbReference>
<dbReference type="AlphaFoldDB" id="T1E1J6"/>
<proteinExistence type="evidence at transcript level"/>
<dbReference type="Gene3D" id="2.60.40.10">
    <property type="entry name" value="Immunoglobulins"/>
    <property type="match status" value="1"/>
</dbReference>
<evidence type="ECO:0000256" key="2">
    <source>
        <dbReference type="ARBA" id="ARBA00022737"/>
    </source>
</evidence>
<dbReference type="InterPro" id="IPR013783">
    <property type="entry name" value="Ig-like_fold"/>
</dbReference>
<sequence length="344" mass="38851">RLQLSVTNAEHPGLRWRLNGRPVSEKCEVTIFQSTSTLTCKDMDRSDEGLYEYRGVMEDGRTEILLAVAVTVAECTEELATKQQQQQQELIESMKLSADSVENDQCFCSGITDQCYVAEDLYRSKITASVTEAYVVDLKINRTHVDELRNAELEHDSSSYYSVVKLTGNLLMSYGGYLDLPVLDDGVDEDGPDVVLKGKFGTVVYRIQRELDMSDELKRIRVLMKENSWYQLNGDRASKDLFMTVLSNVRGFYVKSNLYMLSEPIQITLDSADSKDHGLGPVTTVEECYCREGYSGLSCERCSRGYYRRLAVNARGICVSIRDKLDAFKANLGAEHRLTSAFPY</sequence>
<dbReference type="GO" id="GO:0048731">
    <property type="term" value="P:system development"/>
    <property type="evidence" value="ECO:0007669"/>
    <property type="project" value="UniProtKB-ARBA"/>
</dbReference>
<name>T1E1J6_9DIPT</name>
<dbReference type="InterPro" id="IPR002049">
    <property type="entry name" value="LE_dom"/>
</dbReference>